<gene>
    <name evidence="2" type="ORF">V3851_17900</name>
</gene>
<dbReference type="SUPFAM" id="SSF53335">
    <property type="entry name" value="S-adenosyl-L-methionine-dependent methyltransferases"/>
    <property type="match status" value="1"/>
</dbReference>
<evidence type="ECO:0000259" key="1">
    <source>
        <dbReference type="Pfam" id="PF13649"/>
    </source>
</evidence>
<dbReference type="InterPro" id="IPR029063">
    <property type="entry name" value="SAM-dependent_MTases_sf"/>
</dbReference>
<comment type="caution">
    <text evidence="2">The sequence shown here is derived from an EMBL/GenBank/DDBJ whole genome shotgun (WGS) entry which is preliminary data.</text>
</comment>
<dbReference type="InterPro" id="IPR041698">
    <property type="entry name" value="Methyltransf_25"/>
</dbReference>
<dbReference type="RefSeq" id="WP_331847921.1">
    <property type="nucleotide sequence ID" value="NZ_JAZHPZ010000009.1"/>
</dbReference>
<dbReference type="CDD" id="cd02440">
    <property type="entry name" value="AdoMet_MTases"/>
    <property type="match status" value="1"/>
</dbReference>
<dbReference type="EMBL" id="JAZHPZ010000009">
    <property type="protein sequence ID" value="MEF2967707.1"/>
    <property type="molecule type" value="Genomic_DNA"/>
</dbReference>
<organism evidence="2 3">
    <name type="scientific">Paenibacillus haidiansis</name>
    <dbReference type="NCBI Taxonomy" id="1574488"/>
    <lineage>
        <taxon>Bacteria</taxon>
        <taxon>Bacillati</taxon>
        <taxon>Bacillota</taxon>
        <taxon>Bacilli</taxon>
        <taxon>Bacillales</taxon>
        <taxon>Paenibacillaceae</taxon>
        <taxon>Paenibacillus</taxon>
    </lineage>
</organism>
<feature type="domain" description="Methyltransferase" evidence="1">
    <location>
        <begin position="30"/>
        <end position="128"/>
    </location>
</feature>
<evidence type="ECO:0000313" key="3">
    <source>
        <dbReference type="Proteomes" id="UP001306950"/>
    </source>
</evidence>
<reference evidence="2 3" key="1">
    <citation type="submission" date="2024-02" db="EMBL/GenBank/DDBJ databases">
        <title>A nitrogen-fixing paenibacillus bacterium.</title>
        <authorList>
            <person name="Zhang W.L."/>
            <person name="Chen S.F."/>
        </authorList>
    </citation>
    <scope>NUCLEOTIDE SEQUENCE [LARGE SCALE GENOMIC DNA]</scope>
    <source>
        <strain evidence="2 3">M1</strain>
    </source>
</reference>
<evidence type="ECO:0000313" key="2">
    <source>
        <dbReference type="EMBL" id="MEF2967707.1"/>
    </source>
</evidence>
<keyword evidence="2" id="KW-0489">Methyltransferase</keyword>
<dbReference type="Pfam" id="PF13649">
    <property type="entry name" value="Methyltransf_25"/>
    <property type="match status" value="1"/>
</dbReference>
<protein>
    <submittedName>
        <fullName evidence="2">Class I SAM-dependent methyltransferase</fullName>
        <ecNumber evidence="2">2.1.-.-</ecNumber>
    </submittedName>
</protein>
<dbReference type="GO" id="GO:0008168">
    <property type="term" value="F:methyltransferase activity"/>
    <property type="evidence" value="ECO:0007669"/>
    <property type="project" value="UniProtKB-KW"/>
</dbReference>
<dbReference type="EC" id="2.1.-.-" evidence="2"/>
<sequence length="207" mass="23708">MDIQEQIKNWERKEGVSLFDRLGLPEEAAVLDYGCGFGHYTFALSRALHGRGTVYAVDINPACLDSVRQTASEERLENIHVRPGNRDYTLDFSERCLDLILYYDILHGDGLHRFTLYKEAARTLKSDGILSVLPFHLTSFRDTERGKRSFTYSILIEEIEKFGFRKISGPPLKGIHFEKVHSPHYMRQGGVELGSLERGEILNFVKN</sequence>
<keyword evidence="2" id="KW-0808">Transferase</keyword>
<dbReference type="Gene3D" id="3.40.50.150">
    <property type="entry name" value="Vaccinia Virus protein VP39"/>
    <property type="match status" value="1"/>
</dbReference>
<accession>A0ABU7VVG7</accession>
<keyword evidence="3" id="KW-1185">Reference proteome</keyword>
<name>A0ABU7VVG7_9BACL</name>
<proteinExistence type="predicted"/>
<dbReference type="Proteomes" id="UP001306950">
    <property type="component" value="Unassembled WGS sequence"/>
</dbReference>
<dbReference type="GO" id="GO:0032259">
    <property type="term" value="P:methylation"/>
    <property type="evidence" value="ECO:0007669"/>
    <property type="project" value="UniProtKB-KW"/>
</dbReference>